<dbReference type="Gene3D" id="3.90.120.10">
    <property type="entry name" value="DNA Methylase, subunit A, domain 2"/>
    <property type="match status" value="1"/>
</dbReference>
<dbReference type="GO" id="GO:0032259">
    <property type="term" value="P:methylation"/>
    <property type="evidence" value="ECO:0007669"/>
    <property type="project" value="UniProtKB-KW"/>
</dbReference>
<dbReference type="PIRSF" id="PIRSF037404">
    <property type="entry name" value="DNMT1"/>
    <property type="match status" value="1"/>
</dbReference>
<evidence type="ECO:0000256" key="4">
    <source>
        <dbReference type="ARBA" id="ARBA00022679"/>
    </source>
</evidence>
<dbReference type="GO" id="GO:0003677">
    <property type="term" value="F:DNA binding"/>
    <property type="evidence" value="ECO:0007669"/>
    <property type="project" value="UniProtKB-KW"/>
</dbReference>
<sequence>MPPRRPTAFEVSFPGEASTSQGPKKRVADEPTAALRANEGPTKRGRAEGSKPKGGETYRPNPADIPEPNTLLEGEDPPDSPDSSDDKPIRILTDFTIFDPNSARELLSLDLLFECDDEEGGGGRAFEGAGIVMPFYVNEQDEVEDDVGGTGQGEGVRMRLSAIFRWMIDYTQVGDPFYIETQYAWYILESPSYQYSPYFREFAMKHRLAQLAISNILMGTSPASFIESITSTWDDTVGGTFSEKELSEVTPFIQETLQTLFTSTKLTERELTRSPLYCHIFHTPPPSTSFTPPLLPSLLRGNLDLAVLKPENQNPTHVTPFIASLASTYFSERLVVVGPPPKKVDRKVEKARKVEGRDRLGALVDVANGPSLTERVRGRGGRTVGVKVDYVEYRVGDVVLTPAGLDGTKSSPKFPSKAEDLPVNAQIPDYFWFGEIIHFSDTRDIIHVRWFQHGSKTALEEISDPQELFLTDICDDIGFDAIVGKVNVHWRVSRGGGYPYAEIPLEEYFCKFVYDPRLATFTDIGPSRSLTPNSTNCPACQMKEEWDSLNLPTFTRIESGFKYKGHSYHILDFVLLENEARDGPCIIGQIQHIQYPSAGAARLGKLPSLRVRVLGRMTDIFGICPMDVIRDERHLFFTETIIETNAGTIIRPCYVVHRRSFPNETISEWTLISPDHFFVQYKAPSLTVTSWGQLSKLTKLRDVEQCKFCWDGKLEWMERWKASFGALKAKPLRVFDPFAGVGAFGLGMEESGCWKVTHAVEISPSAARTLKRNSPETVVYNQCSNKVLQYAIKTHSQHQNIKVPLSLETKQPLPPPPKPDDIDCIVAGFPCQPHSALNMFKRADDRKTNLILNLLSWVDHLKPIYCYFENVRGFLKFNLKTYQADRHVVTGGIEMGGLKFVLHAMIAMDYQVRFSLLQAGHYGTPQTRVRFFLVAAKKGHPLPDFPQPTHDFPNNDNLQISLSIGDNIRPIRADRGVAPQSFISVNDAIADLPQFDWKNPKPRGCQDHEQARSIPVLECRKSEKWCGMKGAVEYSSDPLSAFQVWCRQGKVVRDLQHFTRVYDEPIIERVLNIPLNPQADYRALPAHLQEWQTANPSSANARQGFKPGLYGRIDKNSYFSTTVTNMEPTAKQSWVLHPSCKRVVTVRELARSQGFPDHFTFSAIGDNVKTMHRQIGNAVPWPLAAALGWELRNALIQKHMEDLDEVEQTAIVID</sequence>
<evidence type="ECO:0000256" key="11">
    <source>
        <dbReference type="RuleBase" id="RU000416"/>
    </source>
</evidence>
<dbReference type="AlphaFoldDB" id="A0A067QJU6"/>
<dbReference type="PROSITE" id="PS51679">
    <property type="entry name" value="SAM_MT_C5"/>
    <property type="match status" value="1"/>
</dbReference>
<dbReference type="Gene3D" id="3.40.50.150">
    <property type="entry name" value="Vaccinia Virus protein VP39"/>
    <property type="match status" value="1"/>
</dbReference>
<accession>A0A067QJU6</accession>
<comment type="similarity">
    <text evidence="10 11">Belongs to the class I-like SAM-binding methyltransferase superfamily. C5-methyltransferase family.</text>
</comment>
<dbReference type="Gene3D" id="2.30.30.490">
    <property type="match status" value="2"/>
</dbReference>
<dbReference type="GO" id="GO:0003886">
    <property type="term" value="F:DNA (cytosine-5-)-methyltransferase activity"/>
    <property type="evidence" value="ECO:0007669"/>
    <property type="project" value="UniProtKB-EC"/>
</dbReference>
<keyword evidence="4 10" id="KW-0808">Transferase</keyword>
<keyword evidence="15" id="KW-1185">Reference proteome</keyword>
<dbReference type="GO" id="GO:0005634">
    <property type="term" value="C:nucleus"/>
    <property type="evidence" value="ECO:0007669"/>
    <property type="project" value="UniProtKB-SubCell"/>
</dbReference>
<comment type="subcellular location">
    <subcellularLocation>
        <location evidence="1">Nucleus</location>
    </subcellularLocation>
</comment>
<evidence type="ECO:0000256" key="10">
    <source>
        <dbReference type="PROSITE-ProRule" id="PRU01016"/>
    </source>
</evidence>
<evidence type="ECO:0000256" key="9">
    <source>
        <dbReference type="PIRSR" id="PIRSR037404-1"/>
    </source>
</evidence>
<gene>
    <name evidence="14" type="ORF">JAAARDRAFT_53111</name>
</gene>
<keyword evidence="6" id="KW-0677">Repeat</keyword>
<evidence type="ECO:0000256" key="12">
    <source>
        <dbReference type="SAM" id="MobiDB-lite"/>
    </source>
</evidence>
<dbReference type="GO" id="GO:0003682">
    <property type="term" value="F:chromatin binding"/>
    <property type="evidence" value="ECO:0007669"/>
    <property type="project" value="InterPro"/>
</dbReference>
<dbReference type="OrthoDB" id="5376140at2759"/>
<dbReference type="Pfam" id="PF01426">
    <property type="entry name" value="BAH"/>
    <property type="match status" value="1"/>
</dbReference>
<dbReference type="EC" id="2.1.1.37" evidence="2"/>
<evidence type="ECO:0000256" key="3">
    <source>
        <dbReference type="ARBA" id="ARBA00022603"/>
    </source>
</evidence>
<dbReference type="InterPro" id="IPR022702">
    <property type="entry name" value="Cytosine_MeTrfase1_RFD"/>
</dbReference>
<evidence type="ECO:0000313" key="14">
    <source>
        <dbReference type="EMBL" id="KDQ62886.1"/>
    </source>
</evidence>
<keyword evidence="8" id="KW-0539">Nucleus</keyword>
<keyword evidence="7" id="KW-0238">DNA-binding</keyword>
<dbReference type="HOGENOM" id="CLU_008262_0_0_1"/>
<dbReference type="SUPFAM" id="SSF53335">
    <property type="entry name" value="S-adenosyl-L-methionine-dependent methyltransferases"/>
    <property type="match status" value="1"/>
</dbReference>
<proteinExistence type="inferred from homology"/>
<dbReference type="PANTHER" id="PTHR10629">
    <property type="entry name" value="CYTOSINE-SPECIFIC METHYLTRANSFERASE"/>
    <property type="match status" value="1"/>
</dbReference>
<evidence type="ECO:0000259" key="13">
    <source>
        <dbReference type="PROSITE" id="PS51038"/>
    </source>
</evidence>
<dbReference type="PRINTS" id="PR00105">
    <property type="entry name" value="C5METTRFRASE"/>
</dbReference>
<evidence type="ECO:0000256" key="2">
    <source>
        <dbReference type="ARBA" id="ARBA00011975"/>
    </source>
</evidence>
<keyword evidence="5 10" id="KW-0949">S-adenosyl-L-methionine</keyword>
<dbReference type="PANTHER" id="PTHR10629:SF52">
    <property type="entry name" value="DNA (CYTOSINE-5)-METHYLTRANSFERASE 1"/>
    <property type="match status" value="1"/>
</dbReference>
<organism evidence="14 15">
    <name type="scientific">Jaapia argillacea MUCL 33604</name>
    <dbReference type="NCBI Taxonomy" id="933084"/>
    <lineage>
        <taxon>Eukaryota</taxon>
        <taxon>Fungi</taxon>
        <taxon>Dikarya</taxon>
        <taxon>Basidiomycota</taxon>
        <taxon>Agaricomycotina</taxon>
        <taxon>Agaricomycetes</taxon>
        <taxon>Agaricomycetidae</taxon>
        <taxon>Jaapiales</taxon>
        <taxon>Jaapiaceae</taxon>
        <taxon>Jaapia</taxon>
    </lineage>
</organism>
<feature type="domain" description="BAH" evidence="13">
    <location>
        <begin position="566"/>
        <end position="694"/>
    </location>
</feature>
<protein>
    <recommendedName>
        <fullName evidence="2">DNA (cytosine-5-)-methyltransferase</fullName>
        <ecNumber evidence="2">2.1.1.37</ecNumber>
    </recommendedName>
</protein>
<dbReference type="InterPro" id="IPR050390">
    <property type="entry name" value="C5-Methyltransferase"/>
</dbReference>
<dbReference type="InParanoid" id="A0A067QJU6"/>
<evidence type="ECO:0000256" key="7">
    <source>
        <dbReference type="ARBA" id="ARBA00023125"/>
    </source>
</evidence>
<evidence type="ECO:0000256" key="6">
    <source>
        <dbReference type="ARBA" id="ARBA00022737"/>
    </source>
</evidence>
<feature type="compositionally biased region" description="Basic and acidic residues" evidence="12">
    <location>
        <begin position="41"/>
        <end position="56"/>
    </location>
</feature>
<feature type="domain" description="BAH" evidence="13">
    <location>
        <begin position="391"/>
        <end position="525"/>
    </location>
</feature>
<evidence type="ECO:0000256" key="5">
    <source>
        <dbReference type="ARBA" id="ARBA00022691"/>
    </source>
</evidence>
<dbReference type="InterPro" id="IPR001025">
    <property type="entry name" value="BAH_dom"/>
</dbReference>
<dbReference type="GO" id="GO:0006346">
    <property type="term" value="P:DNA methylation-dependent constitutive heterochromatin formation"/>
    <property type="evidence" value="ECO:0007669"/>
    <property type="project" value="InterPro"/>
</dbReference>
<dbReference type="STRING" id="933084.A0A067QJU6"/>
<dbReference type="EMBL" id="KL197710">
    <property type="protein sequence ID" value="KDQ62886.1"/>
    <property type="molecule type" value="Genomic_DNA"/>
</dbReference>
<feature type="compositionally biased region" description="Acidic residues" evidence="12">
    <location>
        <begin position="73"/>
        <end position="83"/>
    </location>
</feature>
<dbReference type="PROSITE" id="PS51038">
    <property type="entry name" value="BAH"/>
    <property type="match status" value="2"/>
</dbReference>
<evidence type="ECO:0000256" key="8">
    <source>
        <dbReference type="ARBA" id="ARBA00023242"/>
    </source>
</evidence>
<dbReference type="InterPro" id="IPR029063">
    <property type="entry name" value="SAM-dependent_MTases_sf"/>
</dbReference>
<dbReference type="InterPro" id="IPR001525">
    <property type="entry name" value="C5_MeTfrase"/>
</dbReference>
<dbReference type="InterPro" id="IPR043151">
    <property type="entry name" value="BAH_sf"/>
</dbReference>
<evidence type="ECO:0000256" key="1">
    <source>
        <dbReference type="ARBA" id="ARBA00004123"/>
    </source>
</evidence>
<feature type="region of interest" description="Disordered" evidence="12">
    <location>
        <begin position="1"/>
        <end position="88"/>
    </location>
</feature>
<reference evidence="15" key="1">
    <citation type="journal article" date="2014" name="Proc. Natl. Acad. Sci. U.S.A.">
        <title>Extensive sampling of basidiomycete genomes demonstrates inadequacy of the white-rot/brown-rot paradigm for wood decay fungi.</title>
        <authorList>
            <person name="Riley R."/>
            <person name="Salamov A.A."/>
            <person name="Brown D.W."/>
            <person name="Nagy L.G."/>
            <person name="Floudas D."/>
            <person name="Held B.W."/>
            <person name="Levasseur A."/>
            <person name="Lombard V."/>
            <person name="Morin E."/>
            <person name="Otillar R."/>
            <person name="Lindquist E.A."/>
            <person name="Sun H."/>
            <person name="LaButti K.M."/>
            <person name="Schmutz J."/>
            <person name="Jabbour D."/>
            <person name="Luo H."/>
            <person name="Baker S.E."/>
            <person name="Pisabarro A.G."/>
            <person name="Walton J.D."/>
            <person name="Blanchette R.A."/>
            <person name="Henrissat B."/>
            <person name="Martin F."/>
            <person name="Cullen D."/>
            <person name="Hibbett D.S."/>
            <person name="Grigoriev I.V."/>
        </authorList>
    </citation>
    <scope>NUCLEOTIDE SEQUENCE [LARGE SCALE GENOMIC DNA]</scope>
    <source>
        <strain evidence="15">MUCL 33604</strain>
    </source>
</reference>
<name>A0A067QJU6_9AGAM</name>
<dbReference type="Pfam" id="PF12047">
    <property type="entry name" value="DNMT1-RFD"/>
    <property type="match status" value="1"/>
</dbReference>
<keyword evidence="3 10" id="KW-0489">Methyltransferase</keyword>
<dbReference type="Pfam" id="PF00145">
    <property type="entry name" value="DNA_methylase"/>
    <property type="match status" value="1"/>
</dbReference>
<dbReference type="GO" id="GO:0044027">
    <property type="term" value="P:negative regulation of gene expression via chromosomal CpG island methylation"/>
    <property type="evidence" value="ECO:0007669"/>
    <property type="project" value="TreeGrafter"/>
</dbReference>
<dbReference type="SMART" id="SM00439">
    <property type="entry name" value="BAH"/>
    <property type="match status" value="2"/>
</dbReference>
<evidence type="ECO:0000313" key="15">
    <source>
        <dbReference type="Proteomes" id="UP000027265"/>
    </source>
</evidence>
<dbReference type="NCBIfam" id="TIGR00675">
    <property type="entry name" value="dcm"/>
    <property type="match status" value="1"/>
</dbReference>
<feature type="active site" evidence="9 10">
    <location>
        <position position="831"/>
    </location>
</feature>
<dbReference type="Proteomes" id="UP000027265">
    <property type="component" value="Unassembled WGS sequence"/>
</dbReference>